<dbReference type="AlphaFoldDB" id="M0AE56"/>
<sequence>MDSMIPSLALAFILVLVPDTNPDRSAVFRRVTHGTDLRRRSRDRSRTTRYWHSAEIDPSPAAERLSSACATPQWTHGTAMYSTGRGE</sequence>
<evidence type="ECO:0000313" key="2">
    <source>
        <dbReference type="Proteomes" id="UP000011648"/>
    </source>
</evidence>
<dbReference type="PATRIC" id="fig|1230458.4.peg.1015"/>
<evidence type="ECO:0000313" key="1">
    <source>
        <dbReference type="EMBL" id="ELY95618.1"/>
    </source>
</evidence>
<dbReference type="EMBL" id="AOIL01000013">
    <property type="protein sequence ID" value="ELY95618.1"/>
    <property type="molecule type" value="Genomic_DNA"/>
</dbReference>
<dbReference type="Proteomes" id="UP000011648">
    <property type="component" value="Unassembled WGS sequence"/>
</dbReference>
<proteinExistence type="predicted"/>
<gene>
    <name evidence="1" type="ORF">C484_05015</name>
</gene>
<keyword evidence="2" id="KW-1185">Reference proteome</keyword>
<name>M0AE56_9EURY</name>
<comment type="caution">
    <text evidence="1">The sequence shown here is derived from an EMBL/GenBank/DDBJ whole genome shotgun (WGS) entry which is preliminary data.</text>
</comment>
<accession>M0AE56</accession>
<protein>
    <submittedName>
        <fullName evidence="1">Uncharacterized protein</fullName>
    </submittedName>
</protein>
<organism evidence="1 2">
    <name type="scientific">Natrialba taiwanensis DSM 12281</name>
    <dbReference type="NCBI Taxonomy" id="1230458"/>
    <lineage>
        <taxon>Archaea</taxon>
        <taxon>Methanobacteriati</taxon>
        <taxon>Methanobacteriota</taxon>
        <taxon>Stenosarchaea group</taxon>
        <taxon>Halobacteria</taxon>
        <taxon>Halobacteriales</taxon>
        <taxon>Natrialbaceae</taxon>
        <taxon>Natrialba</taxon>
    </lineage>
</organism>
<dbReference type="STRING" id="1230458.C484_05015"/>
<reference evidence="1 2" key="1">
    <citation type="journal article" date="2014" name="PLoS Genet.">
        <title>Phylogenetically driven sequencing of extremely halophilic archaea reveals strategies for static and dynamic osmo-response.</title>
        <authorList>
            <person name="Becker E.A."/>
            <person name="Seitzer P.M."/>
            <person name="Tritt A."/>
            <person name="Larsen D."/>
            <person name="Krusor M."/>
            <person name="Yao A.I."/>
            <person name="Wu D."/>
            <person name="Madern D."/>
            <person name="Eisen J.A."/>
            <person name="Darling A.E."/>
            <person name="Facciotti M.T."/>
        </authorList>
    </citation>
    <scope>NUCLEOTIDE SEQUENCE [LARGE SCALE GENOMIC DNA]</scope>
    <source>
        <strain evidence="1 2">DSM 12281</strain>
    </source>
</reference>